<dbReference type="KEGG" id="ovi:T265_00249"/>
<protein>
    <submittedName>
        <fullName evidence="1">Uncharacterized protein</fullName>
    </submittedName>
</protein>
<dbReference type="RefSeq" id="XP_009162221.1">
    <property type="nucleotide sequence ID" value="XM_009163957.1"/>
</dbReference>
<sequence>MCYTQAASCFIWHDIRDIAVYSHRNIRLTETRGLRLSDGPQEGRNRSWAVEEFSATLYRDELFRRNTLLTRLLNILRQHTAGFVLLGVHRVGEVFEFSSNLLSA</sequence>
<dbReference type="EMBL" id="KL596620">
    <property type="protein sequence ID" value="KER34072.1"/>
    <property type="molecule type" value="Genomic_DNA"/>
</dbReference>
<dbReference type="CTD" id="20314437"/>
<reference evidence="1 2" key="1">
    <citation type="submission" date="2013-11" db="EMBL/GenBank/DDBJ databases">
        <title>Opisthorchis viverrini - life in the bile duct.</title>
        <authorList>
            <person name="Young N.D."/>
            <person name="Nagarajan N."/>
            <person name="Lin S.J."/>
            <person name="Korhonen P.K."/>
            <person name="Jex A.R."/>
            <person name="Hall R.S."/>
            <person name="Safavi-Hemami H."/>
            <person name="Kaewkong W."/>
            <person name="Bertrand D."/>
            <person name="Gao S."/>
            <person name="Seet Q."/>
            <person name="Wongkham S."/>
            <person name="Teh B.T."/>
            <person name="Wongkham C."/>
            <person name="Intapan P.M."/>
            <person name="Maleewong W."/>
            <person name="Yang X."/>
            <person name="Hu M."/>
            <person name="Wang Z."/>
            <person name="Hofmann A."/>
            <person name="Sternberg P.W."/>
            <person name="Tan P."/>
            <person name="Wang J."/>
            <person name="Gasser R.B."/>
        </authorList>
    </citation>
    <scope>NUCLEOTIDE SEQUENCE [LARGE SCALE GENOMIC DNA]</scope>
</reference>
<gene>
    <name evidence="1" type="ORF">T265_00249</name>
</gene>
<dbReference type="Proteomes" id="UP000054324">
    <property type="component" value="Unassembled WGS sequence"/>
</dbReference>
<evidence type="ECO:0000313" key="1">
    <source>
        <dbReference type="EMBL" id="KER34072.1"/>
    </source>
</evidence>
<name>A0A075A6S5_OPIVI</name>
<organism evidence="1 2">
    <name type="scientific">Opisthorchis viverrini</name>
    <name type="common">Southeast Asian liver fluke</name>
    <dbReference type="NCBI Taxonomy" id="6198"/>
    <lineage>
        <taxon>Eukaryota</taxon>
        <taxon>Metazoa</taxon>
        <taxon>Spiralia</taxon>
        <taxon>Lophotrochozoa</taxon>
        <taxon>Platyhelminthes</taxon>
        <taxon>Trematoda</taxon>
        <taxon>Digenea</taxon>
        <taxon>Opisthorchiida</taxon>
        <taxon>Opisthorchiata</taxon>
        <taxon>Opisthorchiidae</taxon>
        <taxon>Opisthorchis</taxon>
    </lineage>
</organism>
<dbReference type="GeneID" id="20314437"/>
<keyword evidence="2" id="KW-1185">Reference proteome</keyword>
<evidence type="ECO:0000313" key="2">
    <source>
        <dbReference type="Proteomes" id="UP000054324"/>
    </source>
</evidence>
<accession>A0A075A6S5</accession>
<proteinExistence type="predicted"/>
<dbReference type="AlphaFoldDB" id="A0A075A6S5"/>